<name>A0ABX8WH42_9HYPH</name>
<dbReference type="InterPro" id="IPR032865">
    <property type="entry name" value="Prok-E2_A"/>
</dbReference>
<dbReference type="InterPro" id="IPR035985">
    <property type="entry name" value="Ubiquitin-activating_enz"/>
</dbReference>
<evidence type="ECO:0000256" key="2">
    <source>
        <dbReference type="ARBA" id="ARBA00022723"/>
    </source>
</evidence>
<keyword evidence="2" id="KW-0479">Metal-binding</keyword>
<gene>
    <name evidence="8" type="ORF">K1X15_13290</name>
</gene>
<keyword evidence="3" id="KW-0378">Hydrolase</keyword>
<sequence>MQPWIASFPVVECSTLGNSLAAAFVDHVRDGGDGIFELVEARRDRSMELILANVRTERPQRSVVTIDRVEPIAIVFGDGKHGPCVLALREDFPDTPHQARLPKGMPFCICIDDRPWSEAKSSYGPAELGHRILQWFRKAARGQLHDAAQPLEPFFSLQSPYELIMPREAWGNDADKVAELIGIVQDQQRPTMVTLLPAKERQSANPVISVIAYDLSAETMSRMRQAPATLADLAEETLRRGLDIVADLKARLKIWYADETRRAALLNSYPCILLRLPMINPITGHMEGLDTVGFMVEGTVGDIGVALGLFYSDRSSDLNSIGYQLRFPAGDPDLDALRLEGCLIHGAFDTQLARAISGVASPVLGKAVMIGAGAIGSAVAEILVREGAFDSMSVMDDDTLLPHNVSRHTLTSQEVPRPKATSVGQRLKFIRPDLDVSAIDANFLAEPSPEAQALLHAADIIVDASASVAVGRALSDLAGHARRVSIFFNPTGTAVVLLAEDQDRRIDLRALEAVYHRVIQTEPMLENHLVDSEMIRYTGACRMLTSRIPASRVQVLSGLVAGGLSRALGSCEACVKIWSLGEEGVVSLVTPQVDLAIEHAGDWTIRMPDTLSAQLAEERLKRLPNETGGALLGIVDPQSKRIELVAAVPAPIDSTEAPTEFVRGTMGLRETVEAAIARSAGQIRYVGEWHSHPRGSSSQPSTIDIEQLTWLSTTMAGDGMPGVMVIVGENEARHLVGTFR</sequence>
<proteinExistence type="predicted"/>
<keyword evidence="9" id="KW-1185">Reference proteome</keyword>
<dbReference type="PANTHER" id="PTHR43267">
    <property type="entry name" value="TRNA THREONYLCARBAMOYLADENOSINE DEHYDRATASE"/>
    <property type="match status" value="1"/>
</dbReference>
<evidence type="ECO:0000259" key="7">
    <source>
        <dbReference type="Pfam" id="PF14464"/>
    </source>
</evidence>
<evidence type="ECO:0000256" key="5">
    <source>
        <dbReference type="ARBA" id="ARBA00023049"/>
    </source>
</evidence>
<evidence type="ECO:0000256" key="4">
    <source>
        <dbReference type="ARBA" id="ARBA00022833"/>
    </source>
</evidence>
<organism evidence="8 9">
    <name type="scientific">Devosia salina</name>
    <dbReference type="NCBI Taxonomy" id="2860336"/>
    <lineage>
        <taxon>Bacteria</taxon>
        <taxon>Pseudomonadati</taxon>
        <taxon>Pseudomonadota</taxon>
        <taxon>Alphaproteobacteria</taxon>
        <taxon>Hyphomicrobiales</taxon>
        <taxon>Devosiaceae</taxon>
        <taxon>Devosia</taxon>
    </lineage>
</organism>
<dbReference type="InterPro" id="IPR028090">
    <property type="entry name" value="JAB_dom_prok"/>
</dbReference>
<evidence type="ECO:0000313" key="8">
    <source>
        <dbReference type="EMBL" id="QYO75605.1"/>
    </source>
</evidence>
<dbReference type="PANTHER" id="PTHR43267:SF1">
    <property type="entry name" value="TRNA THREONYLCARBAMOYLADENOSINE DEHYDRATASE"/>
    <property type="match status" value="1"/>
</dbReference>
<dbReference type="Proteomes" id="UP000825799">
    <property type="component" value="Chromosome"/>
</dbReference>
<accession>A0ABX8WH42</accession>
<dbReference type="InterPro" id="IPR045886">
    <property type="entry name" value="ThiF/MoeB/HesA"/>
</dbReference>
<evidence type="ECO:0000256" key="3">
    <source>
        <dbReference type="ARBA" id="ARBA00022801"/>
    </source>
</evidence>
<dbReference type="SUPFAM" id="SSF102712">
    <property type="entry name" value="JAB1/MPN domain"/>
    <property type="match status" value="1"/>
</dbReference>
<feature type="domain" description="JAB" evidence="7">
    <location>
        <begin position="613"/>
        <end position="729"/>
    </location>
</feature>
<reference evidence="8 9" key="1">
    <citation type="submission" date="2021-08" db="EMBL/GenBank/DDBJ databases">
        <title>Devosia salina sp. nov., isolated from the South China Sea sediment.</title>
        <authorList>
            <person name="Zhou Z."/>
        </authorList>
    </citation>
    <scope>NUCLEOTIDE SEQUENCE [LARGE SCALE GENOMIC DNA]</scope>
    <source>
        <strain evidence="8 9">SCS-3</strain>
    </source>
</reference>
<evidence type="ECO:0000256" key="1">
    <source>
        <dbReference type="ARBA" id="ARBA00022670"/>
    </source>
</evidence>
<dbReference type="Pfam" id="PF14457">
    <property type="entry name" value="Prok-E2_A"/>
    <property type="match status" value="1"/>
</dbReference>
<dbReference type="Gene3D" id="3.40.50.720">
    <property type="entry name" value="NAD(P)-binding Rossmann-like Domain"/>
    <property type="match status" value="1"/>
</dbReference>
<dbReference type="Pfam" id="PF14464">
    <property type="entry name" value="Prok-JAB"/>
    <property type="match status" value="1"/>
</dbReference>
<keyword evidence="8" id="KW-0808">Transferase</keyword>
<dbReference type="EMBL" id="CP080590">
    <property type="protein sequence ID" value="QYO75605.1"/>
    <property type="molecule type" value="Genomic_DNA"/>
</dbReference>
<dbReference type="InterPro" id="IPR000594">
    <property type="entry name" value="ThiF_NAD_FAD-bd"/>
</dbReference>
<dbReference type="SUPFAM" id="SSF69572">
    <property type="entry name" value="Activating enzymes of the ubiquitin-like proteins"/>
    <property type="match status" value="1"/>
</dbReference>
<feature type="domain" description="THIF-type NAD/FAD binding fold" evidence="6">
    <location>
        <begin position="366"/>
        <end position="484"/>
    </location>
</feature>
<dbReference type="RefSeq" id="WP_220304103.1">
    <property type="nucleotide sequence ID" value="NZ_CP080590.1"/>
</dbReference>
<evidence type="ECO:0000313" key="9">
    <source>
        <dbReference type="Proteomes" id="UP000825799"/>
    </source>
</evidence>
<keyword evidence="1" id="KW-0645">Protease</keyword>
<dbReference type="GO" id="GO:0016779">
    <property type="term" value="F:nucleotidyltransferase activity"/>
    <property type="evidence" value="ECO:0007669"/>
    <property type="project" value="UniProtKB-KW"/>
</dbReference>
<dbReference type="Gene3D" id="3.40.140.10">
    <property type="entry name" value="Cytidine Deaminase, domain 2"/>
    <property type="match status" value="1"/>
</dbReference>
<keyword evidence="4" id="KW-0862">Zinc</keyword>
<evidence type="ECO:0000259" key="6">
    <source>
        <dbReference type="Pfam" id="PF00899"/>
    </source>
</evidence>
<keyword evidence="5" id="KW-0482">Metalloprotease</keyword>
<keyword evidence="8" id="KW-0548">Nucleotidyltransferase</keyword>
<protein>
    <submittedName>
        <fullName evidence="8">ThiF family adenylyltransferase</fullName>
    </submittedName>
</protein>
<dbReference type="Pfam" id="PF00899">
    <property type="entry name" value="ThiF"/>
    <property type="match status" value="1"/>
</dbReference>